<evidence type="ECO:0000256" key="1">
    <source>
        <dbReference type="SAM" id="MobiDB-lite"/>
    </source>
</evidence>
<dbReference type="InterPro" id="IPR022016">
    <property type="entry name" value="DUF3597"/>
</dbReference>
<dbReference type="SUPFAM" id="SSF158634">
    <property type="entry name" value="RPA2825-like"/>
    <property type="match status" value="1"/>
</dbReference>
<dbReference type="RefSeq" id="WP_188644731.1">
    <property type="nucleotide sequence ID" value="NZ_BMKL01000001.1"/>
</dbReference>
<feature type="domain" description="DUF3597" evidence="2">
    <location>
        <begin position="3"/>
        <end position="135"/>
    </location>
</feature>
<feature type="region of interest" description="Disordered" evidence="1">
    <location>
        <begin position="18"/>
        <end position="55"/>
    </location>
</feature>
<feature type="compositionally biased region" description="Gly residues" evidence="1">
    <location>
        <begin position="45"/>
        <end position="55"/>
    </location>
</feature>
<evidence type="ECO:0000313" key="3">
    <source>
        <dbReference type="EMBL" id="GGD97828.1"/>
    </source>
</evidence>
<dbReference type="Pfam" id="PF12200">
    <property type="entry name" value="DUF3597"/>
    <property type="match status" value="1"/>
</dbReference>
<name>A0ABQ1SBJ8_9SPHN</name>
<protein>
    <recommendedName>
        <fullName evidence="2">DUF3597 domain-containing protein</fullName>
    </recommendedName>
</protein>
<evidence type="ECO:0000313" key="4">
    <source>
        <dbReference type="Proteomes" id="UP000619041"/>
    </source>
</evidence>
<dbReference type="Proteomes" id="UP000619041">
    <property type="component" value="Unassembled WGS sequence"/>
</dbReference>
<evidence type="ECO:0000259" key="2">
    <source>
        <dbReference type="Pfam" id="PF12200"/>
    </source>
</evidence>
<organism evidence="3 4">
    <name type="scientific">Tsuneonella deserti</name>
    <dbReference type="NCBI Taxonomy" id="2035528"/>
    <lineage>
        <taxon>Bacteria</taxon>
        <taxon>Pseudomonadati</taxon>
        <taxon>Pseudomonadota</taxon>
        <taxon>Alphaproteobacteria</taxon>
        <taxon>Sphingomonadales</taxon>
        <taxon>Erythrobacteraceae</taxon>
        <taxon>Tsuneonella</taxon>
    </lineage>
</organism>
<reference evidence="4" key="1">
    <citation type="journal article" date="2019" name="Int. J. Syst. Evol. Microbiol.">
        <title>The Global Catalogue of Microorganisms (GCM) 10K type strain sequencing project: providing services to taxonomists for standard genome sequencing and annotation.</title>
        <authorList>
            <consortium name="The Broad Institute Genomics Platform"/>
            <consortium name="The Broad Institute Genome Sequencing Center for Infectious Disease"/>
            <person name="Wu L."/>
            <person name="Ma J."/>
        </authorList>
    </citation>
    <scope>NUCLEOTIDE SEQUENCE [LARGE SCALE GENOMIC DNA]</scope>
    <source>
        <strain evidence="4">CGMCC 1.15959</strain>
    </source>
</reference>
<dbReference type="EMBL" id="BMKL01000001">
    <property type="protein sequence ID" value="GGD97828.1"/>
    <property type="molecule type" value="Genomic_DNA"/>
</dbReference>
<sequence>MSIFGKIRDAIFGKAHATPAPAPAIDTTQAPGTHAADPAHAPGAPVGGYGRGGGGSAPVIDIENHLDSMPGADHLNWRTSIVDLMKLLGIDSDYESRKALAQEMGRADYSGSAEDNVWLHRQVMAGLSSHGGKVPAEFLD</sequence>
<keyword evidence="4" id="KW-1185">Reference proteome</keyword>
<accession>A0ABQ1SBJ8</accession>
<comment type="caution">
    <text evidence="3">The sequence shown here is derived from an EMBL/GenBank/DDBJ whole genome shotgun (WGS) entry which is preliminary data.</text>
</comment>
<feature type="compositionally biased region" description="Low complexity" evidence="1">
    <location>
        <begin position="18"/>
        <end position="44"/>
    </location>
</feature>
<gene>
    <name evidence="3" type="ORF">GCM10011515_16970</name>
</gene>
<proteinExistence type="predicted"/>